<dbReference type="Proteomes" id="UP001620597">
    <property type="component" value="Unassembled WGS sequence"/>
</dbReference>
<dbReference type="EMBL" id="JBBKTX010000012">
    <property type="protein sequence ID" value="MFK4752953.1"/>
    <property type="molecule type" value="Genomic_DNA"/>
</dbReference>
<protein>
    <submittedName>
        <fullName evidence="1">Uncharacterized protein</fullName>
    </submittedName>
</protein>
<comment type="caution">
    <text evidence="1">The sequence shown here is derived from an EMBL/GenBank/DDBJ whole genome shotgun (WGS) entry which is preliminary data.</text>
</comment>
<organism evidence="1 2">
    <name type="scientific">Oceanobacter antarcticus</name>
    <dbReference type="NCBI Taxonomy" id="3133425"/>
    <lineage>
        <taxon>Bacteria</taxon>
        <taxon>Pseudomonadati</taxon>
        <taxon>Pseudomonadota</taxon>
        <taxon>Gammaproteobacteria</taxon>
        <taxon>Oceanospirillales</taxon>
        <taxon>Oceanospirillaceae</taxon>
        <taxon>Oceanobacter</taxon>
    </lineage>
</organism>
<sequence length="187" mass="20718">MLLTTYKETGRLFYSNFLEATSESGLLAYRGDLVIVAGEIGDDKGHTLPPKEIMREAVILADDKIHMFVGALDKMASIPGLVDFYEGDFAPDMKAVLFVVNLKSPVQVDINGINFVLIPMVQGVPWNELMEELALEKSDFKGQKPAAKLETMYAELKGYKPQKYPLTSLEEAMTMTNSAVREIHGAL</sequence>
<evidence type="ECO:0000313" key="1">
    <source>
        <dbReference type="EMBL" id="MFK4752953.1"/>
    </source>
</evidence>
<dbReference type="RefSeq" id="WP_416206069.1">
    <property type="nucleotide sequence ID" value="NZ_JBBKTX010000012.1"/>
</dbReference>
<proteinExistence type="predicted"/>
<reference evidence="1 2" key="1">
    <citation type="submission" date="2024-03" db="EMBL/GenBank/DDBJ databases">
        <title>High-quality draft genome sequence of Oceanobacter sp. wDCs-4.</title>
        <authorList>
            <person name="Dong C."/>
        </authorList>
    </citation>
    <scope>NUCLEOTIDE SEQUENCE [LARGE SCALE GENOMIC DNA]</scope>
    <source>
        <strain evidence="2">wDCs-4</strain>
    </source>
</reference>
<evidence type="ECO:0000313" key="2">
    <source>
        <dbReference type="Proteomes" id="UP001620597"/>
    </source>
</evidence>
<gene>
    <name evidence="1" type="ORF">WG929_11080</name>
</gene>
<keyword evidence="2" id="KW-1185">Reference proteome</keyword>
<accession>A0ABW8NJ11</accession>
<name>A0ABW8NJ11_9GAMM</name>